<dbReference type="RefSeq" id="WP_166988677.1">
    <property type="nucleotide sequence ID" value="NZ_CP061169.1"/>
</dbReference>
<dbReference type="Pfam" id="PF10974">
    <property type="entry name" value="DUF2804"/>
    <property type="match status" value="1"/>
</dbReference>
<reference evidence="1 2" key="1">
    <citation type="submission" date="2020-12" db="EMBL/GenBank/DDBJ databases">
        <title>Microbacterium sp. HY060.</title>
        <authorList>
            <person name="Zhou J."/>
        </authorList>
    </citation>
    <scope>NUCLEOTIDE SEQUENCE [LARGE SCALE GENOMIC DNA]</scope>
    <source>
        <strain evidence="1 2">HY60</strain>
    </source>
</reference>
<dbReference type="EMBL" id="CP061169">
    <property type="protein sequence ID" value="QPZ39358.1"/>
    <property type="molecule type" value="Genomic_DNA"/>
</dbReference>
<evidence type="ECO:0000313" key="1">
    <source>
        <dbReference type="EMBL" id="QPZ39358.1"/>
    </source>
</evidence>
<organism evidence="1 2">
    <name type="scientific">Paramicrobacterium chengjingii</name>
    <dbReference type="NCBI Taxonomy" id="2769067"/>
    <lineage>
        <taxon>Bacteria</taxon>
        <taxon>Bacillati</taxon>
        <taxon>Actinomycetota</taxon>
        <taxon>Actinomycetes</taxon>
        <taxon>Micrococcales</taxon>
        <taxon>Microbacteriaceae</taxon>
        <taxon>Paramicrobacterium</taxon>
    </lineage>
</organism>
<keyword evidence="2" id="KW-1185">Reference proteome</keyword>
<protein>
    <submittedName>
        <fullName evidence="1">DUF2804 domain-containing protein</fullName>
    </submittedName>
</protein>
<proteinExistence type="predicted"/>
<dbReference type="InterPro" id="IPR021243">
    <property type="entry name" value="DUF2804"/>
</dbReference>
<dbReference type="PANTHER" id="PTHR35868:SF3">
    <property type="entry name" value="DUF2804 DOMAIN-CONTAINING PROTEIN"/>
    <property type="match status" value="1"/>
</dbReference>
<dbReference type="PANTHER" id="PTHR35868">
    <property type="entry name" value="DUF2804 DOMAIN-CONTAINING PROTEIN-RELATED"/>
    <property type="match status" value="1"/>
</dbReference>
<accession>A0ABX6YKP8</accession>
<evidence type="ECO:0000313" key="2">
    <source>
        <dbReference type="Proteomes" id="UP000662814"/>
    </source>
</evidence>
<dbReference type="Proteomes" id="UP000662814">
    <property type="component" value="Chromosome"/>
</dbReference>
<sequence>MKLPIRRLSPGGETIIENEITDRVDLCLPSGELNPAAIGWTRSALHSTNLRGWGRNKRFEYWAVTTPAGILSLNISHHDYRANVSLSYWDRSTDVEIRQGGNIWLPGHAGMRDPDNQTPMHAQKRDVSVRFIPRGVGTELEATSPRIHVSLRVGPGPDHESMGVVVPWTDKLFQYTKKDNGLRPEGTIRIDGVEHIVTADTATAVHDRGRGRWPYFTFWNWGAGSGETDDGTPLGLQFGGKWTDGTPSTENWVRIDGHLQKVSEHLVWKYDPTDWVKEWTITGPSVKLRFTPYRHAHNIFNRVVVLSRGDTCFGHYSGEIRLKDGTTIAFSDVQGHAEEVERRW</sequence>
<gene>
    <name evidence="1" type="ORF">HCR76_04660</name>
</gene>
<name>A0ABX6YKP8_9MICO</name>